<accession>A0A143SP20</accession>
<dbReference type="AlphaFoldDB" id="L8MRG3"/>
<dbReference type="KEGG" id="pfuw:KF707C_21810"/>
<reference evidence="9" key="1">
    <citation type="submission" date="2015-05" db="EMBL/GenBank/DDBJ databases">
        <title>Draft genome sequencing of a biphenyl-degrading bacterium, Pseudomonas balearica KF707 (=NBRC110670).</title>
        <authorList>
            <person name="Kimura N."/>
            <person name="Hirose J."/>
            <person name="Watanabe T."/>
            <person name="Suenaga H."/>
            <person name="Fujihara H."/>
            <person name="Noguchi M."/>
            <person name="Hashimoto M."/>
            <person name="Shimodaira J."/>
            <person name="Tsuchikane K."/>
            <person name="Hosoyama A."/>
            <person name="Yamazoe A."/>
            <person name="Fujita N."/>
            <person name="Furukawa K."/>
        </authorList>
    </citation>
    <scope>NUCLEOTIDE SEQUENCE [LARGE SCALE GENOMIC DNA]</scope>
    <source>
        <strain evidence="9">DSM 10086 / NBRC 110670 / KF707</strain>
    </source>
</reference>
<protein>
    <submittedName>
        <fullName evidence="8">Cytochrome c-type biogenesis protein CcdA</fullName>
    </submittedName>
</protein>
<name>L8MRG3_METFU</name>
<comment type="similarity">
    <text evidence="2">Belongs to the DsbD family.</text>
</comment>
<dbReference type="InterPro" id="IPR003834">
    <property type="entry name" value="Cyt_c_assmbl_TM_dom"/>
</dbReference>
<evidence type="ECO:0000313" key="8">
    <source>
        <dbReference type="EMBL" id="BAU73869.1"/>
    </source>
</evidence>
<dbReference type="GO" id="GO:0017004">
    <property type="term" value="P:cytochrome complex assembly"/>
    <property type="evidence" value="ECO:0007669"/>
    <property type="project" value="UniProtKB-KW"/>
</dbReference>
<sequence>MISFLSPCVLPLVPGYLSFMAGRSVDELQVLQGRQERLAVIGLSLSFVLGFATVFVTLGASATAIGQLLIAYRQETNLIGGLIVIAFGLFMIGLVNPR</sequence>
<dbReference type="RefSeq" id="WP_003449634.1">
    <property type="nucleotide sequence ID" value="NZ_AJMR01000080.1"/>
</dbReference>
<accession>L8MRG3</accession>
<dbReference type="EMBL" id="AP014862">
    <property type="protein sequence ID" value="BAU73869.1"/>
    <property type="molecule type" value="Genomic_DNA"/>
</dbReference>
<dbReference type="eggNOG" id="COG0785">
    <property type="taxonomic scope" value="Bacteria"/>
</dbReference>
<keyword evidence="5" id="KW-1133">Transmembrane helix</keyword>
<evidence type="ECO:0000256" key="6">
    <source>
        <dbReference type="ARBA" id="ARBA00023136"/>
    </source>
</evidence>
<dbReference type="InterPro" id="IPR051790">
    <property type="entry name" value="Cytochrome_c-biogenesis_DsbD"/>
</dbReference>
<dbReference type="PANTHER" id="PTHR31272">
    <property type="entry name" value="CYTOCHROME C-TYPE BIOGENESIS PROTEIN HI_1454-RELATED"/>
    <property type="match status" value="1"/>
</dbReference>
<keyword evidence="6" id="KW-0472">Membrane</keyword>
<evidence type="ECO:0000256" key="2">
    <source>
        <dbReference type="ARBA" id="ARBA00006143"/>
    </source>
</evidence>
<evidence type="ECO:0000256" key="3">
    <source>
        <dbReference type="ARBA" id="ARBA00022692"/>
    </source>
</evidence>
<keyword evidence="3" id="KW-0812">Transmembrane</keyword>
<comment type="subcellular location">
    <subcellularLocation>
        <location evidence="1">Membrane</location>
        <topology evidence="1">Multi-pass membrane protein</topology>
    </subcellularLocation>
</comment>
<dbReference type="Proteomes" id="UP000218554">
    <property type="component" value="Chromosome"/>
</dbReference>
<gene>
    <name evidence="8" type="ORF">KF707C_21810</name>
</gene>
<dbReference type="Pfam" id="PF02683">
    <property type="entry name" value="DsbD_TM"/>
    <property type="match status" value="1"/>
</dbReference>
<keyword evidence="4" id="KW-0201">Cytochrome c-type biogenesis</keyword>
<evidence type="ECO:0000256" key="5">
    <source>
        <dbReference type="ARBA" id="ARBA00022989"/>
    </source>
</evidence>
<evidence type="ECO:0000256" key="1">
    <source>
        <dbReference type="ARBA" id="ARBA00004141"/>
    </source>
</evidence>
<dbReference type="GO" id="GO:0016020">
    <property type="term" value="C:membrane"/>
    <property type="evidence" value="ECO:0007669"/>
    <property type="project" value="UniProtKB-SubCell"/>
</dbReference>
<reference evidence="8 9" key="2">
    <citation type="journal article" date="2017" name="Int. J. Syst. Evol. Microbiol.">
        <title>Pseudomonas furukawaii sp. nov., a polychlorinated biphenyl-degrading bacterium isolated from biphenyl-contaminated soil in Japan.</title>
        <authorList>
            <person name="Kimura N."/>
            <person name="Watanabe T."/>
            <person name="Suenaga H."/>
            <person name="Fujihara H."/>
            <person name="Futagami T."/>
            <person name="Goto M."/>
            <person name="Hanada S."/>
            <person name="Hirose J."/>
        </authorList>
    </citation>
    <scope>NUCLEOTIDE SEQUENCE [LARGE SCALE GENOMIC DNA]</scope>
    <source>
        <strain evidence="9">DSM 10086 / NBRC 110670 / KF707</strain>
    </source>
</reference>
<proteinExistence type="inferred from homology"/>
<evidence type="ECO:0000259" key="7">
    <source>
        <dbReference type="Pfam" id="PF02683"/>
    </source>
</evidence>
<evidence type="ECO:0000256" key="4">
    <source>
        <dbReference type="ARBA" id="ARBA00022748"/>
    </source>
</evidence>
<keyword evidence="9" id="KW-1185">Reference proteome</keyword>
<organism evidence="8 9">
    <name type="scientific">Metapseudomonas furukawaii</name>
    <name type="common">Pseudomonas furukawaii</name>
    <dbReference type="NCBI Taxonomy" id="1149133"/>
    <lineage>
        <taxon>Bacteria</taxon>
        <taxon>Pseudomonadati</taxon>
        <taxon>Pseudomonadota</taxon>
        <taxon>Gammaproteobacteria</taxon>
        <taxon>Pseudomonadales</taxon>
        <taxon>Pseudomonadaceae</taxon>
        <taxon>Metapseudomonas</taxon>
    </lineage>
</organism>
<dbReference type="PANTHER" id="PTHR31272:SF4">
    <property type="entry name" value="CYTOCHROME C-TYPE BIOGENESIS PROTEIN HI_1454-RELATED"/>
    <property type="match status" value="1"/>
</dbReference>
<evidence type="ECO:0000313" key="9">
    <source>
        <dbReference type="Proteomes" id="UP000218554"/>
    </source>
</evidence>
<feature type="domain" description="Cytochrome C biogenesis protein transmembrane" evidence="7">
    <location>
        <begin position="4"/>
        <end position="96"/>
    </location>
</feature>